<feature type="domain" description="Homing endonuclease LAGLIDADG" evidence="1">
    <location>
        <begin position="124"/>
        <end position="295"/>
    </location>
</feature>
<dbReference type="RefSeq" id="YP_009663703.1">
    <property type="nucleotide sequence ID" value="NC_042947.1"/>
</dbReference>
<dbReference type="SUPFAM" id="SSF55608">
    <property type="entry name" value="Homing endonucleases"/>
    <property type="match status" value="1"/>
</dbReference>
<sequence>MIKKMIRLIGYKLEQYKLWLVALKASSRYSHIIFPTSNVEVPSMSLSPIFLLMFTMPLNEELIVEIFINNLFIDILKIFDLDFFYLNFWSLFSLTPIILNIPFNVKSQKPKTSIVGPLSPNIVSIIFGSLLGNADAKQNKIDNGTRITFFQEGIVVKYLLWLHNQLATAGYCNSDSPKITTKLGKHGKVVKIVRFSSWTFRGFNWIYDLWYINDKKRVPQFIQEYLTPLALAVWIMDNGYKSHGGLKLLTYSFSYLDCKLLAQTLHSKFKLRTIIKSIGKSNKYLIYINKESMPYLNNVLCKYIIPSMRYKILP</sequence>
<gene>
    <name evidence="2" type="primary">orf314</name>
</gene>
<dbReference type="Pfam" id="PF03161">
    <property type="entry name" value="LAGLIDADG_2"/>
    <property type="match status" value="1"/>
</dbReference>
<reference evidence="2" key="1">
    <citation type="submission" date="2019-04" db="EMBL/GenBank/DDBJ databases">
        <authorList>
            <person name="Yu Z."/>
            <person name="Deng C."/>
        </authorList>
    </citation>
    <scope>NUCLEOTIDE SEQUENCE</scope>
</reference>
<dbReference type="GO" id="GO:0004519">
    <property type="term" value="F:endonuclease activity"/>
    <property type="evidence" value="ECO:0007669"/>
    <property type="project" value="InterPro"/>
</dbReference>
<proteinExistence type="predicted"/>
<evidence type="ECO:0000259" key="1">
    <source>
        <dbReference type="Pfam" id="PF03161"/>
    </source>
</evidence>
<dbReference type="GeneID" id="40512592"/>
<dbReference type="EMBL" id="MK820634">
    <property type="protein sequence ID" value="QCW06841.1"/>
    <property type="molecule type" value="Genomic_DNA"/>
</dbReference>
<accession>A0A4Y5MX37</accession>
<dbReference type="InterPro" id="IPR027434">
    <property type="entry name" value="Homing_endonucl"/>
</dbReference>
<keyword evidence="2" id="KW-0496">Mitochondrion</keyword>
<name>A0A4Y5MX37_9PEZI</name>
<dbReference type="Gene3D" id="3.10.28.10">
    <property type="entry name" value="Homing endonucleases"/>
    <property type="match status" value="2"/>
</dbReference>
<geneLocation type="mitochondrion" evidence="2"/>
<organism evidence="2">
    <name type="scientific">Dactylella tenuis</name>
    <dbReference type="NCBI Taxonomy" id="383872"/>
    <lineage>
        <taxon>Eukaryota</taxon>
        <taxon>Fungi</taxon>
        <taxon>Dikarya</taxon>
        <taxon>Ascomycota</taxon>
        <taxon>Pezizomycotina</taxon>
        <taxon>Orbiliomycetes</taxon>
        <taxon>Orbiliales</taxon>
        <taxon>Orbiliaceae</taxon>
        <taxon>Dactylella</taxon>
    </lineage>
</organism>
<protein>
    <recommendedName>
        <fullName evidence="1">Homing endonuclease LAGLIDADG domain-containing protein</fullName>
    </recommendedName>
</protein>
<evidence type="ECO:0000313" key="2">
    <source>
        <dbReference type="EMBL" id="QCW06841.1"/>
    </source>
</evidence>
<dbReference type="AlphaFoldDB" id="A0A4Y5MX37"/>
<dbReference type="InterPro" id="IPR004860">
    <property type="entry name" value="LAGLIDADG_dom"/>
</dbReference>